<dbReference type="OrthoDB" id="9804603at2"/>
<feature type="domain" description="4Fe-4S ferredoxin-type" evidence="4">
    <location>
        <begin position="33"/>
        <end position="63"/>
    </location>
</feature>
<dbReference type="PROSITE" id="PS51379">
    <property type="entry name" value="4FE4S_FER_2"/>
    <property type="match status" value="2"/>
</dbReference>
<reference evidence="5 6" key="1">
    <citation type="submission" date="2016-11" db="EMBL/GenBank/DDBJ databases">
        <authorList>
            <person name="Jaros S."/>
            <person name="Januszkiewicz K."/>
            <person name="Wedrychowicz H."/>
        </authorList>
    </citation>
    <scope>NUCLEOTIDE SEQUENCE [LARGE SCALE GENOMIC DNA]</scope>
    <source>
        <strain evidence="5 6">DSM 9705</strain>
    </source>
</reference>
<dbReference type="GO" id="GO:0051536">
    <property type="term" value="F:iron-sulfur cluster binding"/>
    <property type="evidence" value="ECO:0007669"/>
    <property type="project" value="UniProtKB-KW"/>
</dbReference>
<evidence type="ECO:0000256" key="1">
    <source>
        <dbReference type="ARBA" id="ARBA00022723"/>
    </source>
</evidence>
<keyword evidence="3" id="KW-0411">Iron-sulfur</keyword>
<accession>A0A1M5UVC0</accession>
<dbReference type="SUPFAM" id="SSF54862">
    <property type="entry name" value="4Fe-4S ferredoxins"/>
    <property type="match status" value="1"/>
</dbReference>
<dbReference type="PANTHER" id="PTHR43122">
    <property type="entry name" value="FERREDOXIN SUBUNIT OF PYRUVATE:FLAVODOXIN OXIDOREDUCTASE-RELATED"/>
    <property type="match status" value="1"/>
</dbReference>
<proteinExistence type="predicted"/>
<dbReference type="PROSITE" id="PS00198">
    <property type="entry name" value="4FE4S_FER_1"/>
    <property type="match status" value="1"/>
</dbReference>
<feature type="domain" description="4Fe-4S ferredoxin-type" evidence="4">
    <location>
        <begin position="2"/>
        <end position="31"/>
    </location>
</feature>
<evidence type="ECO:0000256" key="3">
    <source>
        <dbReference type="ARBA" id="ARBA00023014"/>
    </source>
</evidence>
<organism evidence="5 6">
    <name type="scientific">Desulfofustis glycolicus DSM 9705</name>
    <dbReference type="NCBI Taxonomy" id="1121409"/>
    <lineage>
        <taxon>Bacteria</taxon>
        <taxon>Pseudomonadati</taxon>
        <taxon>Thermodesulfobacteriota</taxon>
        <taxon>Desulfobulbia</taxon>
        <taxon>Desulfobulbales</taxon>
        <taxon>Desulfocapsaceae</taxon>
        <taxon>Desulfofustis</taxon>
    </lineage>
</organism>
<dbReference type="AlphaFoldDB" id="A0A1M5UVC0"/>
<keyword evidence="1" id="KW-0479">Metal-binding</keyword>
<evidence type="ECO:0000256" key="2">
    <source>
        <dbReference type="ARBA" id="ARBA00023004"/>
    </source>
</evidence>
<dbReference type="STRING" id="1121409.SAMN02745124_01326"/>
<keyword evidence="2" id="KW-0408">Iron</keyword>
<dbReference type="PANTHER" id="PTHR43122:SF2">
    <property type="entry name" value="FERREDOXIN SUBUNIT OF PYRUVATE:FLAVODOXIN OXIDOREDUCTASE"/>
    <property type="match status" value="1"/>
</dbReference>
<dbReference type="Proteomes" id="UP000184139">
    <property type="component" value="Unassembled WGS sequence"/>
</dbReference>
<protein>
    <submittedName>
        <fullName evidence="5">4Fe-4S dicluster domain-containing protein</fullName>
    </submittedName>
</protein>
<evidence type="ECO:0000259" key="4">
    <source>
        <dbReference type="PROSITE" id="PS51379"/>
    </source>
</evidence>
<evidence type="ECO:0000313" key="6">
    <source>
        <dbReference type="Proteomes" id="UP000184139"/>
    </source>
</evidence>
<evidence type="ECO:0000313" key="5">
    <source>
        <dbReference type="EMBL" id="SHH66693.1"/>
    </source>
</evidence>
<keyword evidence="6" id="KW-1185">Reference proteome</keyword>
<dbReference type="InterPro" id="IPR017900">
    <property type="entry name" value="4Fe4S_Fe_S_CS"/>
</dbReference>
<name>A0A1M5UVC0_9BACT</name>
<dbReference type="GO" id="GO:0046872">
    <property type="term" value="F:metal ion binding"/>
    <property type="evidence" value="ECO:0007669"/>
    <property type="project" value="UniProtKB-KW"/>
</dbReference>
<sequence>MVQMEIREKACRGCKFCIDVCPTDALAFDEATQKAVVKTVEDCIGCLSCAYLCPSGAISHSGHHVVKNFYRNLYFSQRMEKFL</sequence>
<dbReference type="EMBL" id="FQXS01000006">
    <property type="protein sequence ID" value="SHH66693.1"/>
    <property type="molecule type" value="Genomic_DNA"/>
</dbReference>
<dbReference type="Pfam" id="PF12838">
    <property type="entry name" value="Fer4_7"/>
    <property type="match status" value="1"/>
</dbReference>
<gene>
    <name evidence="5" type="ORF">SAMN02745124_01326</name>
</gene>
<dbReference type="RefSeq" id="WP_073374494.1">
    <property type="nucleotide sequence ID" value="NZ_FQXS01000006.1"/>
</dbReference>
<dbReference type="Gene3D" id="3.30.70.20">
    <property type="match status" value="1"/>
</dbReference>
<dbReference type="InterPro" id="IPR017896">
    <property type="entry name" value="4Fe4S_Fe-S-bd"/>
</dbReference>